<sequence length="64" mass="7254">MTSARPISSSWRKSSYSIEENCVEVAADGVLIRVRDSKRPDGHRLTLTRSMWAEFIATVRTTAR</sequence>
<proteinExistence type="predicted"/>
<feature type="domain" description="DUF397" evidence="1">
    <location>
        <begin position="10"/>
        <end position="60"/>
    </location>
</feature>
<gene>
    <name evidence="2" type="ORF">GCM10020369_72960</name>
</gene>
<reference evidence="3" key="1">
    <citation type="journal article" date="2019" name="Int. J. Syst. Evol. Microbiol.">
        <title>The Global Catalogue of Microorganisms (GCM) 10K type strain sequencing project: providing services to taxonomists for standard genome sequencing and annotation.</title>
        <authorList>
            <consortium name="The Broad Institute Genomics Platform"/>
            <consortium name="The Broad Institute Genome Sequencing Center for Infectious Disease"/>
            <person name="Wu L."/>
            <person name="Ma J."/>
        </authorList>
    </citation>
    <scope>NUCLEOTIDE SEQUENCE [LARGE SCALE GENOMIC DNA]</scope>
    <source>
        <strain evidence="3">JCM 9458</strain>
    </source>
</reference>
<dbReference type="Pfam" id="PF04149">
    <property type="entry name" value="DUF397"/>
    <property type="match status" value="1"/>
</dbReference>
<keyword evidence="3" id="KW-1185">Reference proteome</keyword>
<evidence type="ECO:0000313" key="3">
    <source>
        <dbReference type="Proteomes" id="UP001501676"/>
    </source>
</evidence>
<protein>
    <submittedName>
        <fullName evidence="2">DUF397 domain-containing protein</fullName>
    </submittedName>
</protein>
<dbReference type="EMBL" id="BAAAYN010000056">
    <property type="protein sequence ID" value="GAA3396403.1"/>
    <property type="molecule type" value="Genomic_DNA"/>
</dbReference>
<evidence type="ECO:0000259" key="1">
    <source>
        <dbReference type="Pfam" id="PF04149"/>
    </source>
</evidence>
<accession>A0ABP6TA69</accession>
<organism evidence="2 3">
    <name type="scientific">Cryptosporangium minutisporangium</name>
    <dbReference type="NCBI Taxonomy" id="113569"/>
    <lineage>
        <taxon>Bacteria</taxon>
        <taxon>Bacillati</taxon>
        <taxon>Actinomycetota</taxon>
        <taxon>Actinomycetes</taxon>
        <taxon>Cryptosporangiales</taxon>
        <taxon>Cryptosporangiaceae</taxon>
        <taxon>Cryptosporangium</taxon>
    </lineage>
</organism>
<name>A0ABP6TA69_9ACTN</name>
<dbReference type="Proteomes" id="UP001501676">
    <property type="component" value="Unassembled WGS sequence"/>
</dbReference>
<evidence type="ECO:0000313" key="2">
    <source>
        <dbReference type="EMBL" id="GAA3396403.1"/>
    </source>
</evidence>
<dbReference type="RefSeq" id="WP_345732858.1">
    <property type="nucleotide sequence ID" value="NZ_BAAAYN010000056.1"/>
</dbReference>
<comment type="caution">
    <text evidence="2">The sequence shown here is derived from an EMBL/GenBank/DDBJ whole genome shotgun (WGS) entry which is preliminary data.</text>
</comment>
<dbReference type="InterPro" id="IPR007278">
    <property type="entry name" value="DUF397"/>
</dbReference>